<name>A0AA51UJM9_9EURY</name>
<proteinExistence type="predicted"/>
<evidence type="ECO:0000313" key="2">
    <source>
        <dbReference type="Proteomes" id="UP001182908"/>
    </source>
</evidence>
<dbReference type="RefSeq" id="WP_309310579.1">
    <property type="nucleotide sequence ID" value="NZ_CP133592.1"/>
</dbReference>
<dbReference type="Proteomes" id="UP001182908">
    <property type="component" value="Chromosome"/>
</dbReference>
<gene>
    <name evidence="1" type="ORF">RE474_11915</name>
</gene>
<evidence type="ECO:0000313" key="1">
    <source>
        <dbReference type="EMBL" id="WMW24772.1"/>
    </source>
</evidence>
<accession>A0AA51UJM9</accession>
<dbReference type="EMBL" id="CP133592">
    <property type="protein sequence ID" value="WMW24772.1"/>
    <property type="molecule type" value="Genomic_DNA"/>
</dbReference>
<sequence>MNDEPASGSLSTLMEPFYLKVFLTKLNNISDIYPYIYEKFRVDI</sequence>
<dbReference type="AlphaFoldDB" id="A0AA51UJM9"/>
<dbReference type="KEGG" id="mseb:RE474_11915"/>
<dbReference type="GeneID" id="84233434"/>
<protein>
    <submittedName>
        <fullName evidence="1">Uncharacterized protein</fullName>
    </submittedName>
</protein>
<keyword evidence="2" id="KW-1185">Reference proteome</keyword>
<reference evidence="1 2" key="1">
    <citation type="submission" date="2023-08" db="EMBL/GenBank/DDBJ databases">
        <title>Methanolobus mangrovi sp. nov. and Methanolobus sediminis sp. nov, two novel methylotrophic methanogens isolated from mangrove sediments in China.</title>
        <authorList>
            <person name="Zhou J."/>
        </authorList>
    </citation>
    <scope>NUCLEOTIDE SEQUENCE [LARGE SCALE GENOMIC DNA]</scope>
    <source>
        <strain evidence="1 2">FTZ6</strain>
    </source>
</reference>
<organism evidence="1 2">
    <name type="scientific">Methanolobus sediminis</name>
    <dbReference type="NCBI Taxonomy" id="3072978"/>
    <lineage>
        <taxon>Archaea</taxon>
        <taxon>Methanobacteriati</taxon>
        <taxon>Methanobacteriota</taxon>
        <taxon>Stenosarchaea group</taxon>
        <taxon>Methanomicrobia</taxon>
        <taxon>Methanosarcinales</taxon>
        <taxon>Methanosarcinaceae</taxon>
        <taxon>Methanolobus</taxon>
    </lineage>
</organism>